<dbReference type="RefSeq" id="WP_377934087.1">
    <property type="nucleotide sequence ID" value="NZ_JBHUMF010000015.1"/>
</dbReference>
<evidence type="ECO:0000313" key="3">
    <source>
        <dbReference type="Proteomes" id="UP001597506"/>
    </source>
</evidence>
<keyword evidence="1" id="KW-0472">Membrane</keyword>
<comment type="caution">
    <text evidence="2">The sequence shown here is derived from an EMBL/GenBank/DDBJ whole genome shotgun (WGS) entry which is preliminary data.</text>
</comment>
<dbReference type="Proteomes" id="UP001597506">
    <property type="component" value="Unassembled WGS sequence"/>
</dbReference>
<accession>A0ABW5RPG5</accession>
<reference evidence="3" key="1">
    <citation type="journal article" date="2019" name="Int. J. Syst. Evol. Microbiol.">
        <title>The Global Catalogue of Microorganisms (GCM) 10K type strain sequencing project: providing services to taxonomists for standard genome sequencing and annotation.</title>
        <authorList>
            <consortium name="The Broad Institute Genomics Platform"/>
            <consortium name="The Broad Institute Genome Sequencing Center for Infectious Disease"/>
            <person name="Wu L."/>
            <person name="Ma J."/>
        </authorList>
    </citation>
    <scope>NUCLEOTIDE SEQUENCE [LARGE SCALE GENOMIC DNA]</scope>
    <source>
        <strain evidence="3">KCTC 3913</strain>
    </source>
</reference>
<proteinExistence type="predicted"/>
<protein>
    <submittedName>
        <fullName evidence="2">YpmS family protein</fullName>
    </submittedName>
</protein>
<dbReference type="Pfam" id="PF09911">
    <property type="entry name" value="DUF2140"/>
    <property type="match status" value="1"/>
</dbReference>
<dbReference type="EMBL" id="JBHUMF010000015">
    <property type="protein sequence ID" value="MFD2680578.1"/>
    <property type="molecule type" value="Genomic_DNA"/>
</dbReference>
<keyword evidence="1" id="KW-1133">Transmembrane helix</keyword>
<keyword evidence="3" id="KW-1185">Reference proteome</keyword>
<feature type="transmembrane region" description="Helical" evidence="1">
    <location>
        <begin position="7"/>
        <end position="29"/>
    </location>
</feature>
<evidence type="ECO:0000313" key="2">
    <source>
        <dbReference type="EMBL" id="MFD2680578.1"/>
    </source>
</evidence>
<dbReference type="InterPro" id="IPR018672">
    <property type="entry name" value="DUF2140"/>
</dbReference>
<evidence type="ECO:0000256" key="1">
    <source>
        <dbReference type="SAM" id="Phobius"/>
    </source>
</evidence>
<keyword evidence="1" id="KW-0812">Transmembrane</keyword>
<sequence length="196" mass="22316">MKNKWKAGFFVLLGSVLFVVIILVVMIMAPVEDDNLPTDKPKIGEEVGFEINTNKKDLNRIIQHYIQEEGLAGPIDYSVHLNDEVELDGSVPVFTSNLDFKLTFEPQALENGDVLLKQKSISVGALDLPVTYVLKVVRDSYNFPEWVKIQPKKEQIYVSLQEMELKSDFKVRANEFNLQEDRISFDLLVPVTDNAE</sequence>
<gene>
    <name evidence="2" type="ORF">ACFSUL_07385</name>
</gene>
<name>A0ABW5RPG5_9BACI</name>
<organism evidence="2 3">
    <name type="scientific">Bacillus seohaeanensis</name>
    <dbReference type="NCBI Taxonomy" id="284580"/>
    <lineage>
        <taxon>Bacteria</taxon>
        <taxon>Bacillati</taxon>
        <taxon>Bacillota</taxon>
        <taxon>Bacilli</taxon>
        <taxon>Bacillales</taxon>
        <taxon>Bacillaceae</taxon>
        <taxon>Bacillus</taxon>
    </lineage>
</organism>